<dbReference type="KEGG" id="cari:FNU76_09430"/>
<dbReference type="RefSeq" id="WP_144277969.1">
    <property type="nucleotide sequence ID" value="NZ_CP041730.1"/>
</dbReference>
<gene>
    <name evidence="2" type="ORF">FNU76_09430</name>
</gene>
<dbReference type="EMBL" id="CP041730">
    <property type="protein sequence ID" value="QDQ26575.1"/>
    <property type="molecule type" value="Genomic_DNA"/>
</dbReference>
<dbReference type="Proteomes" id="UP000317550">
    <property type="component" value="Chromosome"/>
</dbReference>
<dbReference type="Gene3D" id="2.40.50.180">
    <property type="entry name" value="CheA-289, Domain 4"/>
    <property type="match status" value="1"/>
</dbReference>
<dbReference type="PANTHER" id="PTHR22617">
    <property type="entry name" value="CHEMOTAXIS SENSOR HISTIDINE KINASE-RELATED"/>
    <property type="match status" value="1"/>
</dbReference>
<evidence type="ECO:0000313" key="2">
    <source>
        <dbReference type="EMBL" id="QDQ26575.1"/>
    </source>
</evidence>
<dbReference type="SMART" id="SM00260">
    <property type="entry name" value="CheW"/>
    <property type="match status" value="1"/>
</dbReference>
<evidence type="ECO:0000313" key="3">
    <source>
        <dbReference type="Proteomes" id="UP000317550"/>
    </source>
</evidence>
<dbReference type="GO" id="GO:0007165">
    <property type="term" value="P:signal transduction"/>
    <property type="evidence" value="ECO:0007669"/>
    <property type="project" value="InterPro"/>
</dbReference>
<dbReference type="GO" id="GO:0006935">
    <property type="term" value="P:chemotaxis"/>
    <property type="evidence" value="ECO:0007669"/>
    <property type="project" value="InterPro"/>
</dbReference>
<dbReference type="AlphaFoldDB" id="A0A516SEJ0"/>
<sequence>MSDSRQLLVFRLDARRIALDLAVVERVIRAVAITPLPAAPEGVCGVIQLHGKVVPIFDIRQRFGLPGRTLRLSDQIVIARTDRPVGLCVDEIEAVAAYPVERIVAADSVLEGLAHVQGVVSLDDGLLLVHDLAGFLSLEEARQLGSALAQLPAA</sequence>
<dbReference type="GO" id="GO:0005829">
    <property type="term" value="C:cytosol"/>
    <property type="evidence" value="ECO:0007669"/>
    <property type="project" value="TreeGrafter"/>
</dbReference>
<dbReference type="InterPro" id="IPR002545">
    <property type="entry name" value="CheW-lke_dom"/>
</dbReference>
<dbReference type="OrthoDB" id="9790406at2"/>
<keyword evidence="3" id="KW-1185">Reference proteome</keyword>
<dbReference type="Pfam" id="PF01584">
    <property type="entry name" value="CheW"/>
    <property type="match status" value="1"/>
</dbReference>
<dbReference type="Gene3D" id="2.30.30.40">
    <property type="entry name" value="SH3 Domains"/>
    <property type="match status" value="1"/>
</dbReference>
<reference evidence="3" key="1">
    <citation type="submission" date="2019-07" db="EMBL/GenBank/DDBJ databases">
        <title>Chitinimonas sp. nov., isolated from Ny-Alesund, arctica soil.</title>
        <authorList>
            <person name="Xu Q."/>
            <person name="Peng F."/>
        </authorList>
    </citation>
    <scope>NUCLEOTIDE SEQUENCE [LARGE SCALE GENOMIC DNA]</scope>
    <source>
        <strain evidence="3">R3-44</strain>
    </source>
</reference>
<accession>A0A516SEJ0</accession>
<dbReference type="PROSITE" id="PS50851">
    <property type="entry name" value="CHEW"/>
    <property type="match status" value="1"/>
</dbReference>
<feature type="domain" description="CheW-like" evidence="1">
    <location>
        <begin position="4"/>
        <end position="141"/>
    </location>
</feature>
<organism evidence="2 3">
    <name type="scientific">Chitinimonas arctica</name>
    <dbReference type="NCBI Taxonomy" id="2594795"/>
    <lineage>
        <taxon>Bacteria</taxon>
        <taxon>Pseudomonadati</taxon>
        <taxon>Pseudomonadota</taxon>
        <taxon>Betaproteobacteria</taxon>
        <taxon>Neisseriales</taxon>
        <taxon>Chitinibacteraceae</taxon>
        <taxon>Chitinimonas</taxon>
    </lineage>
</organism>
<name>A0A516SEJ0_9NEIS</name>
<proteinExistence type="predicted"/>
<dbReference type="InterPro" id="IPR039315">
    <property type="entry name" value="CheW"/>
</dbReference>
<evidence type="ECO:0000259" key="1">
    <source>
        <dbReference type="PROSITE" id="PS50851"/>
    </source>
</evidence>
<dbReference type="PANTHER" id="PTHR22617:SF23">
    <property type="entry name" value="CHEMOTAXIS PROTEIN CHEW"/>
    <property type="match status" value="1"/>
</dbReference>
<protein>
    <submittedName>
        <fullName evidence="2">Purine-binding chemotaxis protein CheW</fullName>
    </submittedName>
</protein>
<dbReference type="InterPro" id="IPR036061">
    <property type="entry name" value="CheW-like_dom_sf"/>
</dbReference>
<dbReference type="SUPFAM" id="SSF50341">
    <property type="entry name" value="CheW-like"/>
    <property type="match status" value="1"/>
</dbReference>